<accession>A0A9Q3C3D9</accession>
<keyword evidence="2" id="KW-1185">Reference proteome</keyword>
<reference evidence="1" key="1">
    <citation type="submission" date="2021-03" db="EMBL/GenBank/DDBJ databases">
        <title>Draft genome sequence of rust myrtle Austropuccinia psidii MF-1, a brazilian biotype.</title>
        <authorList>
            <person name="Quecine M.C."/>
            <person name="Pachon D.M.R."/>
            <person name="Bonatelli M.L."/>
            <person name="Correr F.H."/>
            <person name="Franceschini L.M."/>
            <person name="Leite T.F."/>
            <person name="Margarido G.R.A."/>
            <person name="Almeida C.A."/>
            <person name="Ferrarezi J.A."/>
            <person name="Labate C.A."/>
        </authorList>
    </citation>
    <scope>NUCLEOTIDE SEQUENCE</scope>
    <source>
        <strain evidence="1">MF-1</strain>
    </source>
</reference>
<proteinExistence type="predicted"/>
<name>A0A9Q3C3D9_9BASI</name>
<dbReference type="Proteomes" id="UP000765509">
    <property type="component" value="Unassembled WGS sequence"/>
</dbReference>
<evidence type="ECO:0000313" key="2">
    <source>
        <dbReference type="Proteomes" id="UP000765509"/>
    </source>
</evidence>
<sequence length="132" mass="15689">MHLQISGNEIQKLKDEIIAQATQIHENCEPNLHIPRHFTPLTEENLSLKESLTHLLGENVISERDITKLEEWPTFSGEVEYSHIEFIRTIDVFQEDFHIPDGMILGKLHSLFTRNAKKLYYMRQEYDEIWPW</sequence>
<protein>
    <submittedName>
        <fullName evidence="1">Uncharacterized protein</fullName>
    </submittedName>
</protein>
<evidence type="ECO:0000313" key="1">
    <source>
        <dbReference type="EMBL" id="MBW0476223.1"/>
    </source>
</evidence>
<gene>
    <name evidence="1" type="ORF">O181_015938</name>
</gene>
<organism evidence="1 2">
    <name type="scientific">Austropuccinia psidii MF-1</name>
    <dbReference type="NCBI Taxonomy" id="1389203"/>
    <lineage>
        <taxon>Eukaryota</taxon>
        <taxon>Fungi</taxon>
        <taxon>Dikarya</taxon>
        <taxon>Basidiomycota</taxon>
        <taxon>Pucciniomycotina</taxon>
        <taxon>Pucciniomycetes</taxon>
        <taxon>Pucciniales</taxon>
        <taxon>Sphaerophragmiaceae</taxon>
        <taxon>Austropuccinia</taxon>
    </lineage>
</organism>
<dbReference type="AlphaFoldDB" id="A0A9Q3C3D9"/>
<dbReference type="EMBL" id="AVOT02004388">
    <property type="protein sequence ID" value="MBW0476223.1"/>
    <property type="molecule type" value="Genomic_DNA"/>
</dbReference>
<comment type="caution">
    <text evidence="1">The sequence shown here is derived from an EMBL/GenBank/DDBJ whole genome shotgun (WGS) entry which is preliminary data.</text>
</comment>